<evidence type="ECO:0000256" key="1">
    <source>
        <dbReference type="SAM" id="MobiDB-lite"/>
    </source>
</evidence>
<reference evidence="2 3" key="1">
    <citation type="submission" date="2021-01" db="EMBL/GenBank/DDBJ databases">
        <title>Entomomonas sp. F2A isolated from a house cricket (Acheta domesticus).</title>
        <authorList>
            <person name="Spergser J."/>
            <person name="Busse H.-J."/>
        </authorList>
    </citation>
    <scope>NUCLEOTIDE SEQUENCE [LARGE SCALE GENOMIC DNA]</scope>
    <source>
        <strain evidence="2 3">F2A</strain>
    </source>
</reference>
<feature type="compositionally biased region" description="Low complexity" evidence="1">
    <location>
        <begin position="34"/>
        <end position="57"/>
    </location>
</feature>
<dbReference type="AlphaFoldDB" id="A0A974NGZ5"/>
<keyword evidence="3" id="KW-1185">Reference proteome</keyword>
<dbReference type="Proteomes" id="UP000595278">
    <property type="component" value="Chromosome"/>
</dbReference>
<sequence length="343" mass="37988">MNKGRISKTNLLIGSALVAVMLYGCGGGDDKKASTTNGATKSTASSASSSKQKSGSSAENLDKKLGVYIKCYNSSRRIDNSINRYTGWVKDMEQGPTGKERNVYGLYSVDLKGITECKTKITDVAALAPVTDLDKAAVAFANDAETVGKLIDELYSYYDQKDYKDDEFKKGKELHTPFASSAKQYLISANTFAALIDVENDKRQVEQLAEIEKQQGKNANYYRLSIMVQSKKIANLLYQDNFSVDQAKELIDQYSKTVDAASDYYDDPNNKDAMKKLGMMTDSKLRSVISAAKDFNKLAKERYRGVRDNKPVRSSNPSTAKHTTGTVQNVQAKYNDLVNTFNR</sequence>
<evidence type="ECO:0000313" key="2">
    <source>
        <dbReference type="EMBL" id="QQP86289.1"/>
    </source>
</evidence>
<dbReference type="InterPro" id="IPR024291">
    <property type="entry name" value="DUF3829"/>
</dbReference>
<accession>A0A974NGZ5</accession>
<feature type="region of interest" description="Disordered" evidence="1">
    <location>
        <begin position="33"/>
        <end position="57"/>
    </location>
</feature>
<name>A0A974NGZ5_9GAMM</name>
<dbReference type="PROSITE" id="PS51257">
    <property type="entry name" value="PROKAR_LIPOPROTEIN"/>
    <property type="match status" value="1"/>
</dbReference>
<dbReference type="RefSeq" id="WP_201094055.1">
    <property type="nucleotide sequence ID" value="NZ_CP067393.1"/>
</dbReference>
<protein>
    <submittedName>
        <fullName evidence="2">YiiG family protein</fullName>
    </submittedName>
</protein>
<evidence type="ECO:0000313" key="3">
    <source>
        <dbReference type="Proteomes" id="UP000595278"/>
    </source>
</evidence>
<gene>
    <name evidence="2" type="ORF">JHT90_03330</name>
</gene>
<dbReference type="EMBL" id="CP067393">
    <property type="protein sequence ID" value="QQP86289.1"/>
    <property type="molecule type" value="Genomic_DNA"/>
</dbReference>
<dbReference type="Pfam" id="PF12889">
    <property type="entry name" value="DUF3829"/>
    <property type="match status" value="1"/>
</dbReference>
<organism evidence="2 3">
    <name type="scientific">Entomomonas asaccharolytica</name>
    <dbReference type="NCBI Taxonomy" id="2785331"/>
    <lineage>
        <taxon>Bacteria</taxon>
        <taxon>Pseudomonadati</taxon>
        <taxon>Pseudomonadota</taxon>
        <taxon>Gammaproteobacteria</taxon>
        <taxon>Pseudomonadales</taxon>
        <taxon>Pseudomonadaceae</taxon>
        <taxon>Entomomonas</taxon>
    </lineage>
</organism>
<dbReference type="KEGG" id="eaz:JHT90_03330"/>
<proteinExistence type="predicted"/>